<dbReference type="Gene3D" id="3.20.20.450">
    <property type="entry name" value="EAL domain"/>
    <property type="match status" value="1"/>
</dbReference>
<feature type="transmembrane region" description="Helical" evidence="1">
    <location>
        <begin position="165"/>
        <end position="188"/>
    </location>
</feature>
<dbReference type="EMBL" id="BMIP01000002">
    <property type="protein sequence ID" value="GGD64814.1"/>
    <property type="molecule type" value="Genomic_DNA"/>
</dbReference>
<dbReference type="Pfam" id="PF13426">
    <property type="entry name" value="PAS_9"/>
    <property type="match status" value="1"/>
</dbReference>
<dbReference type="NCBIfam" id="TIGR00229">
    <property type="entry name" value="sensory_box"/>
    <property type="match status" value="1"/>
</dbReference>
<feature type="domain" description="GGDEF" evidence="5">
    <location>
        <begin position="529"/>
        <end position="663"/>
    </location>
</feature>
<evidence type="ECO:0000313" key="8">
    <source>
        <dbReference type="Proteomes" id="UP000612349"/>
    </source>
</evidence>
<dbReference type="InterPro" id="IPR043128">
    <property type="entry name" value="Rev_trsase/Diguanyl_cyclase"/>
</dbReference>
<evidence type="ECO:0000259" key="3">
    <source>
        <dbReference type="PROSITE" id="PS50113"/>
    </source>
</evidence>
<dbReference type="CDD" id="cd01948">
    <property type="entry name" value="EAL"/>
    <property type="match status" value="1"/>
</dbReference>
<evidence type="ECO:0000259" key="2">
    <source>
        <dbReference type="PROSITE" id="PS50112"/>
    </source>
</evidence>
<dbReference type="InterPro" id="IPR000014">
    <property type="entry name" value="PAS"/>
</dbReference>
<proteinExistence type="predicted"/>
<dbReference type="RefSeq" id="WP_066775272.1">
    <property type="nucleotide sequence ID" value="NZ_BMIP01000002.1"/>
</dbReference>
<dbReference type="PANTHER" id="PTHR44757:SF2">
    <property type="entry name" value="BIOFILM ARCHITECTURE MAINTENANCE PROTEIN MBAA"/>
    <property type="match status" value="1"/>
</dbReference>
<dbReference type="InterPro" id="IPR035965">
    <property type="entry name" value="PAS-like_dom_sf"/>
</dbReference>
<dbReference type="Gene3D" id="3.30.70.270">
    <property type="match status" value="1"/>
</dbReference>
<dbReference type="InterPro" id="IPR001610">
    <property type="entry name" value="PAC"/>
</dbReference>
<evidence type="ECO:0000259" key="5">
    <source>
        <dbReference type="PROSITE" id="PS50887"/>
    </source>
</evidence>
<dbReference type="SUPFAM" id="SSF55073">
    <property type="entry name" value="Nucleotide cyclase"/>
    <property type="match status" value="1"/>
</dbReference>
<evidence type="ECO:0000256" key="1">
    <source>
        <dbReference type="PROSITE-ProRule" id="PRU00244"/>
    </source>
</evidence>
<dbReference type="Pfam" id="PF00563">
    <property type="entry name" value="EAL"/>
    <property type="match status" value="1"/>
</dbReference>
<dbReference type="CDD" id="cd00130">
    <property type="entry name" value="PAS"/>
    <property type="match status" value="1"/>
</dbReference>
<dbReference type="AlphaFoldDB" id="A0A916YW54"/>
<feature type="transmembrane region" description="Helical" evidence="1">
    <location>
        <begin position="6"/>
        <end position="32"/>
    </location>
</feature>
<evidence type="ECO:0000313" key="7">
    <source>
        <dbReference type="EMBL" id="GGD64814.1"/>
    </source>
</evidence>
<dbReference type="SMART" id="SM00091">
    <property type="entry name" value="PAS"/>
    <property type="match status" value="2"/>
</dbReference>
<keyword evidence="1" id="KW-0472">Membrane</keyword>
<dbReference type="InterPro" id="IPR005330">
    <property type="entry name" value="MHYT_dom"/>
</dbReference>
<protein>
    <submittedName>
        <fullName evidence="7">Bifunctional diguanylate cyclase/phosphodiesterase</fullName>
    </submittedName>
</protein>
<name>A0A916YW54_9SPHN</name>
<dbReference type="NCBIfam" id="TIGR00254">
    <property type="entry name" value="GGDEF"/>
    <property type="match status" value="1"/>
</dbReference>
<dbReference type="Proteomes" id="UP000612349">
    <property type="component" value="Unassembled WGS sequence"/>
</dbReference>
<dbReference type="GO" id="GO:0016020">
    <property type="term" value="C:membrane"/>
    <property type="evidence" value="ECO:0007669"/>
    <property type="project" value="UniProtKB-UniRule"/>
</dbReference>
<dbReference type="CDD" id="cd01949">
    <property type="entry name" value="GGDEF"/>
    <property type="match status" value="1"/>
</dbReference>
<dbReference type="Pfam" id="PF00990">
    <property type="entry name" value="GGDEF"/>
    <property type="match status" value="1"/>
</dbReference>
<evidence type="ECO:0000259" key="4">
    <source>
        <dbReference type="PROSITE" id="PS50883"/>
    </source>
</evidence>
<dbReference type="SMART" id="SM00052">
    <property type="entry name" value="EAL"/>
    <property type="match status" value="1"/>
</dbReference>
<dbReference type="PROSITE" id="PS50924">
    <property type="entry name" value="MHYT"/>
    <property type="match status" value="1"/>
</dbReference>
<dbReference type="SUPFAM" id="SSF55785">
    <property type="entry name" value="PYP-like sensor domain (PAS domain)"/>
    <property type="match status" value="2"/>
</dbReference>
<reference evidence="7" key="2">
    <citation type="submission" date="2020-09" db="EMBL/GenBank/DDBJ databases">
        <authorList>
            <person name="Sun Q."/>
            <person name="Zhou Y."/>
        </authorList>
    </citation>
    <scope>NUCLEOTIDE SEQUENCE</scope>
    <source>
        <strain evidence="7">CGMCC 1.15360</strain>
    </source>
</reference>
<dbReference type="InterPro" id="IPR001633">
    <property type="entry name" value="EAL_dom"/>
</dbReference>
<dbReference type="Pfam" id="PF12860">
    <property type="entry name" value="PAS_7"/>
    <property type="match status" value="1"/>
</dbReference>
<feature type="transmembrane region" description="Helical" evidence="1">
    <location>
        <begin position="105"/>
        <end position="124"/>
    </location>
</feature>
<keyword evidence="1" id="KW-1133">Transmembrane helix</keyword>
<gene>
    <name evidence="7" type="ORF">GCM10010990_12900</name>
</gene>
<dbReference type="SUPFAM" id="SSF141868">
    <property type="entry name" value="EAL domain-like"/>
    <property type="match status" value="1"/>
</dbReference>
<evidence type="ECO:0000259" key="6">
    <source>
        <dbReference type="PROSITE" id="PS50924"/>
    </source>
</evidence>
<keyword evidence="1" id="KW-0812">Transmembrane</keyword>
<dbReference type="PROSITE" id="PS50113">
    <property type="entry name" value="PAC"/>
    <property type="match status" value="1"/>
</dbReference>
<keyword evidence="8" id="KW-1185">Reference proteome</keyword>
<feature type="domain" description="EAL" evidence="4">
    <location>
        <begin position="671"/>
        <end position="921"/>
    </location>
</feature>
<dbReference type="InterPro" id="IPR000160">
    <property type="entry name" value="GGDEF_dom"/>
</dbReference>
<feature type="transmembrane region" description="Helical" evidence="1">
    <location>
        <begin position="71"/>
        <end position="93"/>
    </location>
</feature>
<dbReference type="InterPro" id="IPR035919">
    <property type="entry name" value="EAL_sf"/>
</dbReference>
<feature type="transmembrane region" description="Helical" evidence="1">
    <location>
        <begin position="44"/>
        <end position="65"/>
    </location>
</feature>
<dbReference type="PROSITE" id="PS50887">
    <property type="entry name" value="GGDEF"/>
    <property type="match status" value="1"/>
</dbReference>
<feature type="domain" description="PAS" evidence="2">
    <location>
        <begin position="240"/>
        <end position="313"/>
    </location>
</feature>
<dbReference type="PROSITE" id="PS50112">
    <property type="entry name" value="PAS"/>
    <property type="match status" value="1"/>
</dbReference>
<dbReference type="InterPro" id="IPR000700">
    <property type="entry name" value="PAS-assoc_C"/>
</dbReference>
<feature type="domain" description="PAC" evidence="3">
    <location>
        <begin position="315"/>
        <end position="366"/>
    </location>
</feature>
<dbReference type="SMART" id="SM00086">
    <property type="entry name" value="PAC"/>
    <property type="match status" value="1"/>
</dbReference>
<dbReference type="InterPro" id="IPR029787">
    <property type="entry name" value="Nucleotide_cyclase"/>
</dbReference>
<dbReference type="PANTHER" id="PTHR44757">
    <property type="entry name" value="DIGUANYLATE CYCLASE DGCP"/>
    <property type="match status" value="1"/>
</dbReference>
<dbReference type="SMART" id="SM00267">
    <property type="entry name" value="GGDEF"/>
    <property type="match status" value="1"/>
</dbReference>
<dbReference type="Pfam" id="PF03707">
    <property type="entry name" value="MHYT"/>
    <property type="match status" value="2"/>
</dbReference>
<sequence>MNGISHFALTALAGVICICTAFVATFMLRTALKGDDKKRHGQMLAAAITAGGGIWATHFVAMLGHHGPDQLTYLPVQTLFSLGIGLGGYAFAFGMNSGNGLRGNVVSGMLCGLATSGLHFVGVAASSFNGHVEWDYGLIALSIVAGTLIAGCAIPVIIRLERRRAYLLGAPLLALSVIVIHFTAMEAMEFVITGGMPARQFTLPPLELGVLIGVGSLVLIGWALSLSLSMHIFELVLGRRSREFSVLVQGVKDTAVYMLDAEGNVLTWNEGARQLKGYEREEIVGRPFANFYPAEDRRAGVPQAALAQALSTGIFKARGQRIRKDGSSFWADVSIEPVYGDGRFMGFAKITRDITSQVEAEQHQRQIRADLQAATGNMVQGLVLFDSGGRVKLSNDRFPQIFGQSVDSVKIGMDNRELTEVTLIQRLVDHGVPRDGAAARRLIDQIENGKDRNGFVQVEIDEDLSIAISERLLSDGGRVLTIEDVTERQKAAERLEFMASHDALTGLPNREAFRRLVEAECAMGQMENGGFAVAIVDLDRFKEVNDSYGHAVGDALLQTVSDRLSRAVARQGVAARLGGDEFAVFARLEGGEDAIGELAERLANAVNFAAILHNRAINSAGSVGIALAGEDGQEWKALLTSADLAMYRAKASPGLNWCRYESEMDRQSEERRALQAALRDALDRDEFHIAYQPQCSVDSGEIVGYEALLRWNSAVLGEVSPEKFIKPAEESGLIFPIGEWVLRTACKEAARWKEPHKVAINISPLQLVQPELFSLVTEALADSGLSPDRLEVEITESAIISDKLRALHNLRQIKALGVTVAIDDFGTGYSSLDTLNSFEFDKIKIDRTFLMDAKRNAGSLAIIKAVLALGRSLDLPVLAEGVESEDDLALLREERCWEAQGFYFGKPAVMNESLVMGEPPAKVSAA</sequence>
<organism evidence="7 8">
    <name type="scientific">Croceicoccus mobilis</name>
    <dbReference type="NCBI Taxonomy" id="1703339"/>
    <lineage>
        <taxon>Bacteria</taxon>
        <taxon>Pseudomonadati</taxon>
        <taxon>Pseudomonadota</taxon>
        <taxon>Alphaproteobacteria</taxon>
        <taxon>Sphingomonadales</taxon>
        <taxon>Erythrobacteraceae</taxon>
        <taxon>Croceicoccus</taxon>
    </lineage>
</organism>
<comment type="caution">
    <text evidence="7">The sequence shown here is derived from an EMBL/GenBank/DDBJ whole genome shotgun (WGS) entry which is preliminary data.</text>
</comment>
<reference evidence="7" key="1">
    <citation type="journal article" date="2014" name="Int. J. Syst. Evol. Microbiol.">
        <title>Complete genome sequence of Corynebacterium casei LMG S-19264T (=DSM 44701T), isolated from a smear-ripened cheese.</title>
        <authorList>
            <consortium name="US DOE Joint Genome Institute (JGI-PGF)"/>
            <person name="Walter F."/>
            <person name="Albersmeier A."/>
            <person name="Kalinowski J."/>
            <person name="Ruckert C."/>
        </authorList>
    </citation>
    <scope>NUCLEOTIDE SEQUENCE</scope>
    <source>
        <strain evidence="7">CGMCC 1.15360</strain>
    </source>
</reference>
<dbReference type="InterPro" id="IPR052155">
    <property type="entry name" value="Biofilm_reg_signaling"/>
</dbReference>
<accession>A0A916YW54</accession>
<feature type="transmembrane region" description="Helical" evidence="1">
    <location>
        <begin position="136"/>
        <end position="158"/>
    </location>
</feature>
<dbReference type="Gene3D" id="3.30.450.20">
    <property type="entry name" value="PAS domain"/>
    <property type="match status" value="2"/>
</dbReference>
<feature type="domain" description="MHYT" evidence="6">
    <location>
        <begin position="5"/>
        <end position="191"/>
    </location>
</feature>
<dbReference type="PROSITE" id="PS50883">
    <property type="entry name" value="EAL"/>
    <property type="match status" value="1"/>
</dbReference>
<dbReference type="OrthoDB" id="9814202at2"/>